<comment type="caution">
    <text evidence="2">The sequence shown here is derived from an EMBL/GenBank/DDBJ whole genome shotgun (WGS) entry which is preliminary data.</text>
</comment>
<dbReference type="Pfam" id="PF20114">
    <property type="entry name" value="DUF6504"/>
    <property type="match status" value="1"/>
</dbReference>
<evidence type="ECO:0000313" key="2">
    <source>
        <dbReference type="EMBL" id="KPV43650.1"/>
    </source>
</evidence>
<dbReference type="InterPro" id="IPR045443">
    <property type="entry name" value="DUF6504"/>
</dbReference>
<proteinExistence type="predicted"/>
<protein>
    <recommendedName>
        <fullName evidence="1">DUF6504 domain-containing protein</fullName>
    </recommendedName>
</protein>
<evidence type="ECO:0000259" key="1">
    <source>
        <dbReference type="Pfam" id="PF20114"/>
    </source>
</evidence>
<evidence type="ECO:0000313" key="3">
    <source>
        <dbReference type="Proteomes" id="UP000050482"/>
    </source>
</evidence>
<dbReference type="STRING" id="471514.AN477_11555"/>
<name>A0A0P9D299_9BACL</name>
<feature type="domain" description="DUF6504" evidence="1">
    <location>
        <begin position="2"/>
        <end position="58"/>
    </location>
</feature>
<dbReference type="PATRIC" id="fig|471514.4.peg.2661"/>
<keyword evidence="3" id="KW-1185">Reference proteome</keyword>
<reference evidence="2 3" key="1">
    <citation type="submission" date="2015-09" db="EMBL/GenBank/DDBJ databases">
        <title>Draft genome sequence of Alicyclobacillus ferrooxydans DSM 22381.</title>
        <authorList>
            <person name="Hemp J."/>
        </authorList>
    </citation>
    <scope>NUCLEOTIDE SEQUENCE [LARGE SCALE GENOMIC DNA]</scope>
    <source>
        <strain evidence="2 3">TC-34</strain>
    </source>
</reference>
<dbReference type="EMBL" id="LJCO01000047">
    <property type="protein sequence ID" value="KPV43650.1"/>
    <property type="molecule type" value="Genomic_DNA"/>
</dbReference>
<sequence length="71" mass="8364">MVLSQGDDTPASFLDGSEKHKITEVVDCWRESGEWWNGEPPRQIWRVFTDKNGFFDLEQVGDAWSIYRVWD</sequence>
<dbReference type="Proteomes" id="UP000050482">
    <property type="component" value="Unassembled WGS sequence"/>
</dbReference>
<organism evidence="2 3">
    <name type="scientific">Alicyclobacillus ferrooxydans</name>
    <dbReference type="NCBI Taxonomy" id="471514"/>
    <lineage>
        <taxon>Bacteria</taxon>
        <taxon>Bacillati</taxon>
        <taxon>Bacillota</taxon>
        <taxon>Bacilli</taxon>
        <taxon>Bacillales</taxon>
        <taxon>Alicyclobacillaceae</taxon>
        <taxon>Alicyclobacillus</taxon>
    </lineage>
</organism>
<dbReference type="AlphaFoldDB" id="A0A0P9D299"/>
<accession>A0A0P9D299</accession>
<gene>
    <name evidence="2" type="ORF">AN477_11555</name>
</gene>